<feature type="region of interest" description="Disordered" evidence="1">
    <location>
        <begin position="216"/>
        <end position="239"/>
    </location>
</feature>
<evidence type="ECO:0000256" key="1">
    <source>
        <dbReference type="SAM" id="MobiDB-lite"/>
    </source>
</evidence>
<evidence type="ECO:0000313" key="2">
    <source>
        <dbReference type="EMBL" id="TPX55480.1"/>
    </source>
</evidence>
<reference evidence="2 3" key="1">
    <citation type="journal article" date="2019" name="Sci. Rep.">
        <title>Comparative genomics of chytrid fungi reveal insights into the obligate biotrophic and pathogenic lifestyle of Synchytrium endobioticum.</title>
        <authorList>
            <person name="van de Vossenberg B.T.L.H."/>
            <person name="Warris S."/>
            <person name="Nguyen H.D.T."/>
            <person name="van Gent-Pelzer M.P.E."/>
            <person name="Joly D.L."/>
            <person name="van de Geest H.C."/>
            <person name="Bonants P.J.M."/>
            <person name="Smith D.S."/>
            <person name="Levesque C.A."/>
            <person name="van der Lee T.A.J."/>
        </authorList>
    </citation>
    <scope>NUCLEOTIDE SEQUENCE [LARGE SCALE GENOMIC DNA]</scope>
    <source>
        <strain evidence="2 3">CBS 809.83</strain>
    </source>
</reference>
<proteinExistence type="predicted"/>
<keyword evidence="3" id="KW-1185">Reference proteome</keyword>
<dbReference type="AlphaFoldDB" id="A0A507DX75"/>
<accession>A0A507DX75</accession>
<gene>
    <name evidence="2" type="ORF">PhCBS80983_g05285</name>
</gene>
<feature type="compositionally biased region" description="Basic and acidic residues" evidence="1">
    <location>
        <begin position="89"/>
        <end position="102"/>
    </location>
</feature>
<organism evidence="2 3">
    <name type="scientific">Powellomyces hirtus</name>
    <dbReference type="NCBI Taxonomy" id="109895"/>
    <lineage>
        <taxon>Eukaryota</taxon>
        <taxon>Fungi</taxon>
        <taxon>Fungi incertae sedis</taxon>
        <taxon>Chytridiomycota</taxon>
        <taxon>Chytridiomycota incertae sedis</taxon>
        <taxon>Chytridiomycetes</taxon>
        <taxon>Spizellomycetales</taxon>
        <taxon>Powellomycetaceae</taxon>
        <taxon>Powellomyces</taxon>
    </lineage>
</organism>
<evidence type="ECO:0000313" key="3">
    <source>
        <dbReference type="Proteomes" id="UP000318582"/>
    </source>
</evidence>
<sequence>MHKLYFFRNQITARVLVSPTFRMDSSILNQIGEHRPEVKIRGDHWVPFAVLTGIQSPEALAAIQKRVVKKVYDQPLGHYRLPLPQVKRNPFEPRPPRAEDPFALKPQKKGPTPRRDPLRTWEVPKEVSEKMRDLCRALIVSPEVAEEVEQSAAKGEQQYTLWFERDQYRHMVEENDDGLVWPDFVEYKKLALLRNRYPLVPGFDRKALRDMTPQQFAAAQKAQAEAERQTEAQTAGTST</sequence>
<dbReference type="EMBL" id="QEAQ01000108">
    <property type="protein sequence ID" value="TPX55480.1"/>
    <property type="molecule type" value="Genomic_DNA"/>
</dbReference>
<comment type="caution">
    <text evidence="2">The sequence shown here is derived from an EMBL/GenBank/DDBJ whole genome shotgun (WGS) entry which is preliminary data.</text>
</comment>
<name>A0A507DX75_9FUNG</name>
<feature type="region of interest" description="Disordered" evidence="1">
    <location>
        <begin position="83"/>
        <end position="118"/>
    </location>
</feature>
<dbReference type="Proteomes" id="UP000318582">
    <property type="component" value="Unassembled WGS sequence"/>
</dbReference>
<protein>
    <submittedName>
        <fullName evidence="2">Uncharacterized protein</fullName>
    </submittedName>
</protein>